<reference evidence="1 2" key="1">
    <citation type="submission" date="2014-04" db="EMBL/GenBank/DDBJ databases">
        <authorList>
            <consortium name="DOE Joint Genome Institute"/>
            <person name="Kuo A."/>
            <person name="Kohler A."/>
            <person name="Nagy L.G."/>
            <person name="Floudas D."/>
            <person name="Copeland A."/>
            <person name="Barry K.W."/>
            <person name="Cichocki N."/>
            <person name="Veneault-Fourrey C."/>
            <person name="LaButti K."/>
            <person name="Lindquist E.A."/>
            <person name="Lipzen A."/>
            <person name="Lundell T."/>
            <person name="Morin E."/>
            <person name="Murat C."/>
            <person name="Sun H."/>
            <person name="Tunlid A."/>
            <person name="Henrissat B."/>
            <person name="Grigoriev I.V."/>
            <person name="Hibbett D.S."/>
            <person name="Martin F."/>
            <person name="Nordberg H.P."/>
            <person name="Cantor M.N."/>
            <person name="Hua S.X."/>
        </authorList>
    </citation>
    <scope>NUCLEOTIDE SEQUENCE [LARGE SCALE GENOMIC DNA]</scope>
    <source>
        <strain evidence="1 2">Foug A</strain>
    </source>
</reference>
<dbReference type="InParanoid" id="A0A0C3DFQ8"/>
<dbReference type="EMBL" id="KN822144">
    <property type="protein sequence ID" value="KIM54926.1"/>
    <property type="molecule type" value="Genomic_DNA"/>
</dbReference>
<dbReference type="Proteomes" id="UP000053989">
    <property type="component" value="Unassembled WGS sequence"/>
</dbReference>
<dbReference type="AlphaFoldDB" id="A0A0C3DFQ8"/>
<evidence type="ECO:0000313" key="1">
    <source>
        <dbReference type="EMBL" id="KIM54926.1"/>
    </source>
</evidence>
<organism evidence="1 2">
    <name type="scientific">Scleroderma citrinum Foug A</name>
    <dbReference type="NCBI Taxonomy" id="1036808"/>
    <lineage>
        <taxon>Eukaryota</taxon>
        <taxon>Fungi</taxon>
        <taxon>Dikarya</taxon>
        <taxon>Basidiomycota</taxon>
        <taxon>Agaricomycotina</taxon>
        <taxon>Agaricomycetes</taxon>
        <taxon>Agaricomycetidae</taxon>
        <taxon>Boletales</taxon>
        <taxon>Sclerodermatineae</taxon>
        <taxon>Sclerodermataceae</taxon>
        <taxon>Scleroderma</taxon>
    </lineage>
</organism>
<gene>
    <name evidence="1" type="ORF">SCLCIDRAFT_1221534</name>
</gene>
<sequence>MTKRKLTERDADDINGTLQATNIILEGEDRREKHRATSCQLPEREAATGFCAFICTYRTVEALQRKNRMVGTNEICKAIYMRHWRKKSE</sequence>
<name>A0A0C3DFQ8_9AGAM</name>
<protein>
    <submittedName>
        <fullName evidence="1">Uncharacterized protein</fullName>
    </submittedName>
</protein>
<dbReference type="HOGENOM" id="CLU_2456062_0_0_1"/>
<proteinExistence type="predicted"/>
<evidence type="ECO:0000313" key="2">
    <source>
        <dbReference type="Proteomes" id="UP000053989"/>
    </source>
</evidence>
<reference evidence="2" key="2">
    <citation type="submission" date="2015-01" db="EMBL/GenBank/DDBJ databases">
        <title>Evolutionary Origins and Diversification of the Mycorrhizal Mutualists.</title>
        <authorList>
            <consortium name="DOE Joint Genome Institute"/>
            <consortium name="Mycorrhizal Genomics Consortium"/>
            <person name="Kohler A."/>
            <person name="Kuo A."/>
            <person name="Nagy L.G."/>
            <person name="Floudas D."/>
            <person name="Copeland A."/>
            <person name="Barry K.W."/>
            <person name="Cichocki N."/>
            <person name="Veneault-Fourrey C."/>
            <person name="LaButti K."/>
            <person name="Lindquist E.A."/>
            <person name="Lipzen A."/>
            <person name="Lundell T."/>
            <person name="Morin E."/>
            <person name="Murat C."/>
            <person name="Riley R."/>
            <person name="Ohm R."/>
            <person name="Sun H."/>
            <person name="Tunlid A."/>
            <person name="Henrissat B."/>
            <person name="Grigoriev I.V."/>
            <person name="Hibbett D.S."/>
            <person name="Martin F."/>
        </authorList>
    </citation>
    <scope>NUCLEOTIDE SEQUENCE [LARGE SCALE GENOMIC DNA]</scope>
    <source>
        <strain evidence="2">Foug A</strain>
    </source>
</reference>
<accession>A0A0C3DFQ8</accession>
<keyword evidence="2" id="KW-1185">Reference proteome</keyword>